<dbReference type="GO" id="GO:0016787">
    <property type="term" value="F:hydrolase activity"/>
    <property type="evidence" value="ECO:0007669"/>
    <property type="project" value="UniProtKB-KW"/>
</dbReference>
<accession>A0A3N2DA66</accession>
<dbReference type="InterPro" id="IPR023365">
    <property type="entry name" value="Sortase_dom-sf"/>
</dbReference>
<evidence type="ECO:0000313" key="5">
    <source>
        <dbReference type="Proteomes" id="UP000275356"/>
    </source>
</evidence>
<dbReference type="AlphaFoldDB" id="A0A3N2DA66"/>
<dbReference type="EMBL" id="RKHQ01000001">
    <property type="protein sequence ID" value="ROR96689.1"/>
    <property type="molecule type" value="Genomic_DNA"/>
</dbReference>
<reference evidence="4 5" key="1">
    <citation type="submission" date="2018-11" db="EMBL/GenBank/DDBJ databases">
        <title>Sequencing the genomes of 1000 actinobacteria strains.</title>
        <authorList>
            <person name="Klenk H.-P."/>
        </authorList>
    </citation>
    <scope>NUCLEOTIDE SEQUENCE [LARGE SCALE GENOMIC DNA]</scope>
    <source>
        <strain evidence="4 5">DSM 13521</strain>
    </source>
</reference>
<dbReference type="InterPro" id="IPR053465">
    <property type="entry name" value="Sortase_Class_E"/>
</dbReference>
<keyword evidence="1" id="KW-0378">Hydrolase</keyword>
<evidence type="ECO:0000256" key="3">
    <source>
        <dbReference type="SAM" id="Phobius"/>
    </source>
</evidence>
<dbReference type="RefSeq" id="WP_123738830.1">
    <property type="nucleotide sequence ID" value="NZ_RKHQ01000001.1"/>
</dbReference>
<proteinExistence type="predicted"/>
<dbReference type="InterPro" id="IPR042003">
    <property type="entry name" value="Sortase_E"/>
</dbReference>
<organism evidence="4 5">
    <name type="scientific">Salana multivorans</name>
    <dbReference type="NCBI Taxonomy" id="120377"/>
    <lineage>
        <taxon>Bacteria</taxon>
        <taxon>Bacillati</taxon>
        <taxon>Actinomycetota</taxon>
        <taxon>Actinomycetes</taxon>
        <taxon>Micrococcales</taxon>
        <taxon>Beutenbergiaceae</taxon>
        <taxon>Salana</taxon>
    </lineage>
</organism>
<dbReference type="Gene3D" id="2.40.260.10">
    <property type="entry name" value="Sortase"/>
    <property type="match status" value="1"/>
</dbReference>
<dbReference type="NCBIfam" id="NF033747">
    <property type="entry name" value="class_E_sortase"/>
    <property type="match status" value="1"/>
</dbReference>
<name>A0A3N2DA66_9MICO</name>
<dbReference type="CDD" id="cd05830">
    <property type="entry name" value="Sortase_E"/>
    <property type="match status" value="1"/>
</dbReference>
<dbReference type="Proteomes" id="UP000275356">
    <property type="component" value="Unassembled WGS sequence"/>
</dbReference>
<comment type="caution">
    <text evidence="4">The sequence shown here is derived from an EMBL/GenBank/DDBJ whole genome shotgun (WGS) entry which is preliminary data.</text>
</comment>
<evidence type="ECO:0000256" key="1">
    <source>
        <dbReference type="ARBA" id="ARBA00022801"/>
    </source>
</evidence>
<feature type="transmembrane region" description="Helical" evidence="3">
    <location>
        <begin position="27"/>
        <end position="52"/>
    </location>
</feature>
<keyword evidence="3" id="KW-0812">Transmembrane</keyword>
<dbReference type="InterPro" id="IPR005754">
    <property type="entry name" value="Sortase"/>
</dbReference>
<dbReference type="SUPFAM" id="SSF63817">
    <property type="entry name" value="Sortase"/>
    <property type="match status" value="1"/>
</dbReference>
<feature type="active site" description="Acyl-thioester intermediate" evidence="2">
    <location>
        <position position="223"/>
    </location>
</feature>
<keyword evidence="5" id="KW-1185">Reference proteome</keyword>
<dbReference type="Pfam" id="PF04203">
    <property type="entry name" value="Sortase"/>
    <property type="match status" value="1"/>
</dbReference>
<sequence length="259" mass="28396">MTAVLDPPPAEPIRHVRPRRRQSPLSVLLGIIGEILITVGLLLGLYVVYQLWWTDIMGDHAQAEISEQFEATLPTSPNTAGEAQLGAPVAEELAPLTAETFARLWVPAWSSGDTFYVRPITEGTDRATVLDPLGIGHYEKTAMPGQIGNFAIAGHRQSHGKPFYSIDKLQEGDELIVETAENWYVYHVTSWDIVKPSDIEVIAPNPTDPTAAPDKAMITLTTCHPLFSTKERYIVHGELVEWMPRDAGRPASLVTGAPA</sequence>
<keyword evidence="3" id="KW-1133">Transmembrane helix</keyword>
<dbReference type="OrthoDB" id="5242879at2"/>
<dbReference type="NCBIfam" id="TIGR01076">
    <property type="entry name" value="sortase_fam"/>
    <property type="match status" value="1"/>
</dbReference>
<keyword evidence="3" id="KW-0472">Membrane</keyword>
<evidence type="ECO:0000313" key="4">
    <source>
        <dbReference type="EMBL" id="ROR96689.1"/>
    </source>
</evidence>
<evidence type="ECO:0000256" key="2">
    <source>
        <dbReference type="PIRSR" id="PIRSR605754-1"/>
    </source>
</evidence>
<protein>
    <submittedName>
        <fullName evidence="4">Sortase A</fullName>
    </submittedName>
</protein>
<gene>
    <name evidence="4" type="ORF">EDD28_1279</name>
</gene>
<feature type="active site" description="Proton donor/acceptor" evidence="2">
    <location>
        <position position="155"/>
    </location>
</feature>